<evidence type="ECO:0000313" key="5">
    <source>
        <dbReference type="Proteomes" id="UP000076964"/>
    </source>
</evidence>
<keyword evidence="2" id="KW-0175">Coiled coil</keyword>
<gene>
    <name evidence="4" type="ORF">TH606_02275</name>
</gene>
<dbReference type="Gene3D" id="2.40.50.100">
    <property type="match status" value="1"/>
</dbReference>
<keyword evidence="5" id="KW-1185">Reference proteome</keyword>
<accession>A0A177E8M4</accession>
<name>A0A177E8M4_9BACT</name>
<proteinExistence type="inferred from homology"/>
<evidence type="ECO:0000256" key="2">
    <source>
        <dbReference type="SAM" id="Coils"/>
    </source>
</evidence>
<dbReference type="OrthoDB" id="9777308at2"/>
<organism evidence="4 5">
    <name type="scientific">Thermodesulfatator autotrophicus</name>
    <dbReference type="NCBI Taxonomy" id="1795632"/>
    <lineage>
        <taxon>Bacteria</taxon>
        <taxon>Pseudomonadati</taxon>
        <taxon>Thermodesulfobacteriota</taxon>
        <taxon>Thermodesulfobacteria</taxon>
        <taxon>Thermodesulfobacteriales</taxon>
        <taxon>Thermodesulfatatoraceae</taxon>
        <taxon>Thermodesulfatator</taxon>
    </lineage>
</organism>
<dbReference type="SUPFAM" id="SSF111369">
    <property type="entry name" value="HlyD-like secretion proteins"/>
    <property type="match status" value="1"/>
</dbReference>
<dbReference type="Pfam" id="PF25917">
    <property type="entry name" value="BSH_RND"/>
    <property type="match status" value="1"/>
</dbReference>
<dbReference type="PANTHER" id="PTHR30469:SF15">
    <property type="entry name" value="HLYD FAMILY OF SECRETION PROTEINS"/>
    <property type="match status" value="1"/>
</dbReference>
<dbReference type="Gene3D" id="2.40.420.20">
    <property type="match status" value="1"/>
</dbReference>
<dbReference type="InterPro" id="IPR006143">
    <property type="entry name" value="RND_pump_MFP"/>
</dbReference>
<dbReference type="NCBIfam" id="TIGR01730">
    <property type="entry name" value="RND_mfp"/>
    <property type="match status" value="1"/>
</dbReference>
<sequence length="379" mass="42311">MPKKALFLLILTIFLANCEKREEPQQAKPFSQVKAKVFEVKAVPVSSYRIFPGKVCAKQKITIKAKVSGYVEDILVKEGEKVKAHQVLLRIDSRSIKARLKAIEAEIEATIKEYEAVLARLKYAEANLKRFKALWEEQASTKEELERALSEFKSLKAKSEALKARQMALQAEKTDILTLLDYAVIKAPSEAVVTQRLVGKGSVVNPGEPLLILDNLKAGFEFCAEIDESFFKRLRPGQILTLEFPSLGKTLNLPLTTIVSQIDPSSRTFHIKIDLPSDLWPSGLFGQVKIPEEETKKTLIPGEALIVRGDIYGVFTLSPSNTARFQVVRIGSGYIYQDGKWIKTALSRATHWEVLSGLEEGEKVVLSPEKVKDGAQVIF</sequence>
<dbReference type="EMBL" id="LSFI01000007">
    <property type="protein sequence ID" value="OAG28307.1"/>
    <property type="molecule type" value="Genomic_DNA"/>
</dbReference>
<feature type="domain" description="Multidrug resistance protein MdtA-like barrel-sandwich hybrid" evidence="3">
    <location>
        <begin position="60"/>
        <end position="210"/>
    </location>
</feature>
<dbReference type="GO" id="GO:1990281">
    <property type="term" value="C:efflux pump complex"/>
    <property type="evidence" value="ECO:0007669"/>
    <property type="project" value="TreeGrafter"/>
</dbReference>
<evidence type="ECO:0000259" key="3">
    <source>
        <dbReference type="Pfam" id="PF25917"/>
    </source>
</evidence>
<evidence type="ECO:0000313" key="4">
    <source>
        <dbReference type="EMBL" id="OAG28307.1"/>
    </source>
</evidence>
<comment type="similarity">
    <text evidence="1">Belongs to the membrane fusion protein (MFP) (TC 8.A.1) family.</text>
</comment>
<dbReference type="Proteomes" id="UP000076964">
    <property type="component" value="Unassembled WGS sequence"/>
</dbReference>
<dbReference type="Gene3D" id="1.10.287.470">
    <property type="entry name" value="Helix hairpin bin"/>
    <property type="match status" value="1"/>
</dbReference>
<evidence type="ECO:0000256" key="1">
    <source>
        <dbReference type="ARBA" id="ARBA00009477"/>
    </source>
</evidence>
<dbReference type="GO" id="GO:0015562">
    <property type="term" value="F:efflux transmembrane transporter activity"/>
    <property type="evidence" value="ECO:0007669"/>
    <property type="project" value="TreeGrafter"/>
</dbReference>
<dbReference type="RefSeq" id="WP_068541076.1">
    <property type="nucleotide sequence ID" value="NZ_LSFI01000007.1"/>
</dbReference>
<feature type="coiled-coil region" evidence="2">
    <location>
        <begin position="93"/>
        <end position="172"/>
    </location>
</feature>
<protein>
    <recommendedName>
        <fullName evidence="3">Multidrug resistance protein MdtA-like barrel-sandwich hybrid domain-containing protein</fullName>
    </recommendedName>
</protein>
<dbReference type="AlphaFoldDB" id="A0A177E8M4"/>
<dbReference type="Gene3D" id="2.40.30.170">
    <property type="match status" value="1"/>
</dbReference>
<comment type="caution">
    <text evidence="4">The sequence shown here is derived from an EMBL/GenBank/DDBJ whole genome shotgun (WGS) entry which is preliminary data.</text>
</comment>
<dbReference type="STRING" id="1795632.TH606_02275"/>
<dbReference type="PANTHER" id="PTHR30469">
    <property type="entry name" value="MULTIDRUG RESISTANCE PROTEIN MDTA"/>
    <property type="match status" value="1"/>
</dbReference>
<reference evidence="4 5" key="1">
    <citation type="submission" date="2016-02" db="EMBL/GenBank/DDBJ databases">
        <title>Draft genome sequence of Thermodesulfatator sp. S606.</title>
        <authorList>
            <person name="Lai Q."/>
            <person name="Cao J."/>
            <person name="Dupont S."/>
            <person name="Shao Z."/>
            <person name="Jebbar M."/>
            <person name="Alain K."/>
        </authorList>
    </citation>
    <scope>NUCLEOTIDE SEQUENCE [LARGE SCALE GENOMIC DNA]</scope>
    <source>
        <strain evidence="4 5">S606</strain>
    </source>
</reference>
<dbReference type="InterPro" id="IPR058625">
    <property type="entry name" value="MdtA-like_BSH"/>
</dbReference>